<evidence type="ECO:0000313" key="3">
    <source>
        <dbReference type="EMBL" id="OLY81445.1"/>
    </source>
</evidence>
<dbReference type="InterPro" id="IPR043502">
    <property type="entry name" value="DNA/RNA_pol_sf"/>
</dbReference>
<comment type="caution">
    <text evidence="3">The sequence shown here is derived from an EMBL/GenBank/DDBJ whole genome shotgun (WGS) entry which is preliminary data.</text>
</comment>
<dbReference type="Pfam" id="PF17919">
    <property type="entry name" value="RT_RNaseH_2"/>
    <property type="match status" value="1"/>
</dbReference>
<dbReference type="AlphaFoldDB" id="A0A1R0GX79"/>
<dbReference type="PANTHER" id="PTHR37984:SF5">
    <property type="entry name" value="PROTEIN NYNRIN-LIKE"/>
    <property type="match status" value="1"/>
</dbReference>
<proteinExistence type="predicted"/>
<dbReference type="InterPro" id="IPR050951">
    <property type="entry name" value="Retrovirus_Pol_polyprotein"/>
</dbReference>
<dbReference type="Gene3D" id="3.10.20.370">
    <property type="match status" value="1"/>
</dbReference>
<dbReference type="Proteomes" id="UP000187455">
    <property type="component" value="Unassembled WGS sequence"/>
</dbReference>
<dbReference type="PANTHER" id="PTHR37984">
    <property type="entry name" value="PROTEIN CBG26694"/>
    <property type="match status" value="1"/>
</dbReference>
<evidence type="ECO:0000259" key="2">
    <source>
        <dbReference type="Pfam" id="PF17919"/>
    </source>
</evidence>
<accession>A0A1R0GX79</accession>
<keyword evidence="1" id="KW-0511">Multifunctional enzyme</keyword>
<protein>
    <submittedName>
        <fullName evidence="3">Retrovirus-related Pol polyprotein from transposon opus</fullName>
    </submittedName>
</protein>
<evidence type="ECO:0000313" key="4">
    <source>
        <dbReference type="Proteomes" id="UP000187455"/>
    </source>
</evidence>
<feature type="domain" description="Reverse transcriptase/retrotransposon-derived protein RNase H-like" evidence="2">
    <location>
        <begin position="143"/>
        <end position="233"/>
    </location>
</feature>
<gene>
    <name evidence="3" type="ORF">AYI68_g4449</name>
</gene>
<dbReference type="STRING" id="133383.A0A1R0GX79"/>
<dbReference type="GO" id="GO:0003824">
    <property type="term" value="F:catalytic activity"/>
    <property type="evidence" value="ECO:0007669"/>
    <property type="project" value="UniProtKB-KW"/>
</dbReference>
<organism evidence="3 4">
    <name type="scientific">Smittium mucronatum</name>
    <dbReference type="NCBI Taxonomy" id="133383"/>
    <lineage>
        <taxon>Eukaryota</taxon>
        <taxon>Fungi</taxon>
        <taxon>Fungi incertae sedis</taxon>
        <taxon>Zoopagomycota</taxon>
        <taxon>Kickxellomycotina</taxon>
        <taxon>Harpellomycetes</taxon>
        <taxon>Harpellales</taxon>
        <taxon>Legeriomycetaceae</taxon>
        <taxon>Smittium</taxon>
    </lineage>
</organism>
<sequence>MIKKNIIENMEDFDDSSDFLESDTETESEYDLEDIESVHLMYAGIESELHDEGIPEIEDFKIPLEIPKPDIGEQLKQKRKNHKLEFDCVLRIIAEGTKPIFFGLHRYSLTEKENINVSCRTGSSFGNEKYEISLDSILRKNSRKISGILLQTPIFMSPDFQRPFFLSTDASSYCLGAVIEQEDEDGILKLLAYYSRKLKDPETRYSAYEKEELAVVSAVKHLSCYPWGTTFTIFTGNIPVASM</sequence>
<keyword evidence="4" id="KW-1185">Reference proteome</keyword>
<evidence type="ECO:0000256" key="1">
    <source>
        <dbReference type="ARBA" id="ARBA00023268"/>
    </source>
</evidence>
<reference evidence="3 4" key="1">
    <citation type="journal article" date="2016" name="Mol. Biol. Evol.">
        <title>Genome-Wide Survey of Gut Fungi (Harpellales) Reveals the First Horizontally Transferred Ubiquitin Gene from a Mosquito Host.</title>
        <authorList>
            <person name="Wang Y."/>
            <person name="White M.M."/>
            <person name="Kvist S."/>
            <person name="Moncalvo J.M."/>
        </authorList>
    </citation>
    <scope>NUCLEOTIDE SEQUENCE [LARGE SCALE GENOMIC DNA]</scope>
    <source>
        <strain evidence="3 4">ALG-7-W6</strain>
    </source>
</reference>
<dbReference type="EMBL" id="LSSL01002443">
    <property type="protein sequence ID" value="OLY81445.1"/>
    <property type="molecule type" value="Genomic_DNA"/>
</dbReference>
<dbReference type="SUPFAM" id="SSF56672">
    <property type="entry name" value="DNA/RNA polymerases"/>
    <property type="match status" value="1"/>
</dbReference>
<dbReference type="InterPro" id="IPR041577">
    <property type="entry name" value="RT_RNaseH_2"/>
</dbReference>
<name>A0A1R0GX79_9FUNG</name>
<dbReference type="FunFam" id="3.10.20.370:FF:000001">
    <property type="entry name" value="Retrovirus-related Pol polyprotein from transposon 17.6-like protein"/>
    <property type="match status" value="1"/>
</dbReference>
<dbReference type="OrthoDB" id="5593162at2759"/>